<accession>A0A4Q7W213</accession>
<evidence type="ECO:0000313" key="3">
    <source>
        <dbReference type="Proteomes" id="UP000293671"/>
    </source>
</evidence>
<sequence>MKSPIVSRPARGLLFTLLALGAAAPLLAADPAPAKQAAKPAAAAASGTVLTLGKGKPTGQVLTRDQLRACLKEQPLLKASGEEVVQAQTALDARKAEVDKVTAAIATARESVDTTNEQQVNDFNAKVRERTALVDAYNEQLPAFNKQAEAYMGRKDAWQRDCADRPYTELDYFAIQRGK</sequence>
<keyword evidence="3" id="KW-1185">Reference proteome</keyword>
<dbReference type="EMBL" id="SHKP01000004">
    <property type="protein sequence ID" value="RZU02915.1"/>
    <property type="molecule type" value="Genomic_DNA"/>
</dbReference>
<feature type="chain" id="PRO_5020907142" description="Spy/CpxP family protein refolding chaperone" evidence="1">
    <location>
        <begin position="29"/>
        <end position="179"/>
    </location>
</feature>
<dbReference type="AlphaFoldDB" id="A0A4Q7W213"/>
<gene>
    <name evidence="2" type="ORF">EV670_0946</name>
</gene>
<comment type="caution">
    <text evidence="2">The sequence shown here is derived from an EMBL/GenBank/DDBJ whole genome shotgun (WGS) entry which is preliminary data.</text>
</comment>
<reference evidence="2 3" key="1">
    <citation type="submission" date="2019-02" db="EMBL/GenBank/DDBJ databases">
        <title>Genomic Encyclopedia of Type Strains, Phase IV (KMG-IV): sequencing the most valuable type-strain genomes for metagenomic binning, comparative biology and taxonomic classification.</title>
        <authorList>
            <person name="Goeker M."/>
        </authorList>
    </citation>
    <scope>NUCLEOTIDE SEQUENCE [LARGE SCALE GENOMIC DNA]</scope>
    <source>
        <strain evidence="2 3">DSM 19570</strain>
    </source>
</reference>
<feature type="signal peptide" evidence="1">
    <location>
        <begin position="1"/>
        <end position="28"/>
    </location>
</feature>
<organism evidence="2 3">
    <name type="scientific">Rivibacter subsaxonicus</name>
    <dbReference type="NCBI Taxonomy" id="457575"/>
    <lineage>
        <taxon>Bacteria</taxon>
        <taxon>Pseudomonadati</taxon>
        <taxon>Pseudomonadota</taxon>
        <taxon>Betaproteobacteria</taxon>
        <taxon>Burkholderiales</taxon>
        <taxon>Rivibacter</taxon>
    </lineage>
</organism>
<keyword evidence="1" id="KW-0732">Signal</keyword>
<dbReference type="Proteomes" id="UP000293671">
    <property type="component" value="Unassembled WGS sequence"/>
</dbReference>
<dbReference type="OrthoDB" id="9152399at2"/>
<evidence type="ECO:0008006" key="4">
    <source>
        <dbReference type="Google" id="ProtNLM"/>
    </source>
</evidence>
<dbReference type="RefSeq" id="WP_130430631.1">
    <property type="nucleotide sequence ID" value="NZ_SHKP01000004.1"/>
</dbReference>
<proteinExistence type="predicted"/>
<evidence type="ECO:0000313" key="2">
    <source>
        <dbReference type="EMBL" id="RZU02915.1"/>
    </source>
</evidence>
<evidence type="ECO:0000256" key="1">
    <source>
        <dbReference type="SAM" id="SignalP"/>
    </source>
</evidence>
<name>A0A4Q7W213_9BURK</name>
<protein>
    <recommendedName>
        <fullName evidence="4">Spy/CpxP family protein refolding chaperone</fullName>
    </recommendedName>
</protein>